<dbReference type="Proteomes" id="UP000008144">
    <property type="component" value="Unassembled WGS sequence"/>
</dbReference>
<organism evidence="1 2">
    <name type="scientific">Ciona intestinalis</name>
    <name type="common">Transparent sea squirt</name>
    <name type="synonym">Ascidia intestinalis</name>
    <dbReference type="NCBI Taxonomy" id="7719"/>
    <lineage>
        <taxon>Eukaryota</taxon>
        <taxon>Metazoa</taxon>
        <taxon>Chordata</taxon>
        <taxon>Tunicata</taxon>
        <taxon>Ascidiacea</taxon>
        <taxon>Phlebobranchia</taxon>
        <taxon>Cionidae</taxon>
        <taxon>Ciona</taxon>
    </lineage>
</organism>
<dbReference type="InParanoid" id="F6S5H2"/>
<evidence type="ECO:0000313" key="1">
    <source>
        <dbReference type="Ensembl" id="ENSCINP00000028417.2"/>
    </source>
</evidence>
<dbReference type="AlphaFoldDB" id="F6S5H2"/>
<protein>
    <submittedName>
        <fullName evidence="1">Uncharacterized protein</fullName>
    </submittedName>
</protein>
<sequence length="121" mass="13435">MSVVSSYSSSTNNPNIVCPMLINELPSVTDVRSNSIVFNVSDIMTSQPNHCVSSTSVYSFLYKQTNSNYIEQSTTLFSFTATLIGLNPNVNYEVKFTIHCFYADSSSQVMSLPVYITTKCK</sequence>
<dbReference type="Ensembl" id="ENSCINT00000028663.2">
    <property type="protein sequence ID" value="ENSCINP00000028417.2"/>
    <property type="gene ID" value="ENSCING00000016384.2"/>
</dbReference>
<proteinExistence type="predicted"/>
<name>F6S5H2_CIOIN</name>
<accession>F6S5H2</accession>
<evidence type="ECO:0000313" key="2">
    <source>
        <dbReference type="Proteomes" id="UP000008144"/>
    </source>
</evidence>
<reference evidence="2" key="1">
    <citation type="journal article" date="2002" name="Science">
        <title>The draft genome of Ciona intestinalis: insights into chordate and vertebrate origins.</title>
        <authorList>
            <person name="Dehal P."/>
            <person name="Satou Y."/>
            <person name="Campbell R.K."/>
            <person name="Chapman J."/>
            <person name="Degnan B."/>
            <person name="De Tomaso A."/>
            <person name="Davidson B."/>
            <person name="Di Gregorio A."/>
            <person name="Gelpke M."/>
            <person name="Goodstein D.M."/>
            <person name="Harafuji N."/>
            <person name="Hastings K.E."/>
            <person name="Ho I."/>
            <person name="Hotta K."/>
            <person name="Huang W."/>
            <person name="Kawashima T."/>
            <person name="Lemaire P."/>
            <person name="Martinez D."/>
            <person name="Meinertzhagen I.A."/>
            <person name="Necula S."/>
            <person name="Nonaka M."/>
            <person name="Putnam N."/>
            <person name="Rash S."/>
            <person name="Saiga H."/>
            <person name="Satake M."/>
            <person name="Terry A."/>
            <person name="Yamada L."/>
            <person name="Wang H.G."/>
            <person name="Awazu S."/>
            <person name="Azumi K."/>
            <person name="Boore J."/>
            <person name="Branno M."/>
            <person name="Chin-Bow S."/>
            <person name="DeSantis R."/>
            <person name="Doyle S."/>
            <person name="Francino P."/>
            <person name="Keys D.N."/>
            <person name="Haga S."/>
            <person name="Hayashi H."/>
            <person name="Hino K."/>
            <person name="Imai K.S."/>
            <person name="Inaba K."/>
            <person name="Kano S."/>
            <person name="Kobayashi K."/>
            <person name="Kobayashi M."/>
            <person name="Lee B.I."/>
            <person name="Makabe K.W."/>
            <person name="Manohar C."/>
            <person name="Matassi G."/>
            <person name="Medina M."/>
            <person name="Mochizuki Y."/>
            <person name="Mount S."/>
            <person name="Morishita T."/>
            <person name="Miura S."/>
            <person name="Nakayama A."/>
            <person name="Nishizaka S."/>
            <person name="Nomoto H."/>
            <person name="Ohta F."/>
            <person name="Oishi K."/>
            <person name="Rigoutsos I."/>
            <person name="Sano M."/>
            <person name="Sasaki A."/>
            <person name="Sasakura Y."/>
            <person name="Shoguchi E."/>
            <person name="Shin-i T."/>
            <person name="Spagnuolo A."/>
            <person name="Stainier D."/>
            <person name="Suzuki M.M."/>
            <person name="Tassy O."/>
            <person name="Takatori N."/>
            <person name="Tokuoka M."/>
            <person name="Yagi K."/>
            <person name="Yoshizaki F."/>
            <person name="Wada S."/>
            <person name="Zhang C."/>
            <person name="Hyatt P.D."/>
            <person name="Larimer F."/>
            <person name="Detter C."/>
            <person name="Doggett N."/>
            <person name="Glavina T."/>
            <person name="Hawkins T."/>
            <person name="Richardson P."/>
            <person name="Lucas S."/>
            <person name="Kohara Y."/>
            <person name="Levine M."/>
            <person name="Satoh N."/>
            <person name="Rokhsar D.S."/>
        </authorList>
    </citation>
    <scope>NUCLEOTIDE SEQUENCE [LARGE SCALE GENOMIC DNA]</scope>
</reference>
<dbReference type="HOGENOM" id="CLU_2043305_0_0_1"/>
<reference evidence="1" key="2">
    <citation type="submission" date="2025-08" db="UniProtKB">
        <authorList>
            <consortium name="Ensembl"/>
        </authorList>
    </citation>
    <scope>IDENTIFICATION</scope>
</reference>
<reference evidence="1" key="3">
    <citation type="submission" date="2025-09" db="UniProtKB">
        <authorList>
            <consortium name="Ensembl"/>
        </authorList>
    </citation>
    <scope>IDENTIFICATION</scope>
</reference>
<keyword evidence="2" id="KW-1185">Reference proteome</keyword>